<dbReference type="InterPro" id="IPR004484">
    <property type="entry name" value="CbiA/CobB_synth"/>
</dbReference>
<comment type="catalytic activity">
    <reaction evidence="8">
        <text>cob(II)yrinate + 2 L-glutamine + 2 ATP + 2 H2O = cob(II)yrinate a,c diamide + 2 L-glutamate + 2 ADP + 2 phosphate + 2 H(+)</text>
        <dbReference type="Rhea" id="RHEA:26289"/>
        <dbReference type="ChEBI" id="CHEBI:15377"/>
        <dbReference type="ChEBI" id="CHEBI:15378"/>
        <dbReference type="ChEBI" id="CHEBI:29985"/>
        <dbReference type="ChEBI" id="CHEBI:30616"/>
        <dbReference type="ChEBI" id="CHEBI:43474"/>
        <dbReference type="ChEBI" id="CHEBI:58359"/>
        <dbReference type="ChEBI" id="CHEBI:58537"/>
        <dbReference type="ChEBI" id="CHEBI:58894"/>
        <dbReference type="ChEBI" id="CHEBI:456216"/>
        <dbReference type="EC" id="6.3.5.11"/>
    </reaction>
</comment>
<dbReference type="NCBIfam" id="NF002204">
    <property type="entry name" value="PRK01077.1"/>
    <property type="match status" value="1"/>
</dbReference>
<keyword evidence="12" id="KW-1185">Reference proteome</keyword>
<comment type="pathway">
    <text evidence="8">Cofactor biosynthesis; adenosylcobalamin biosynthesis; cob(II)yrinate a,c-diamide from sirohydrochlorin (anaerobic route): step 10/10.</text>
</comment>
<keyword evidence="2 8" id="KW-0169">Cobalamin biosynthesis</keyword>
<comment type="miscellaneous">
    <text evidence="8">The a and c carboxylates of cobyrinate are activated for nucleophilic attack via formation of a phosphorylated intermediate by ATP. CbiA catalyzes first the amidation of the c-carboxylate, and then that of the a-carboxylate.</text>
</comment>
<dbReference type="CDD" id="cd03130">
    <property type="entry name" value="GATase1_CobB"/>
    <property type="match status" value="1"/>
</dbReference>
<organism evidence="11 12">
    <name type="scientific">Desulfuromusa kysingii</name>
    <dbReference type="NCBI Taxonomy" id="37625"/>
    <lineage>
        <taxon>Bacteria</taxon>
        <taxon>Pseudomonadati</taxon>
        <taxon>Thermodesulfobacteriota</taxon>
        <taxon>Desulfuromonadia</taxon>
        <taxon>Desulfuromonadales</taxon>
        <taxon>Geopsychrobacteraceae</taxon>
        <taxon>Desulfuromusa</taxon>
    </lineage>
</organism>
<dbReference type="InterPro" id="IPR002586">
    <property type="entry name" value="CobQ/CobB/MinD/ParA_Nub-bd_dom"/>
</dbReference>
<dbReference type="OrthoDB" id="9764035at2"/>
<comment type="cofactor">
    <cofactor evidence="1 8">
        <name>Mg(2+)</name>
        <dbReference type="ChEBI" id="CHEBI:18420"/>
    </cofactor>
</comment>
<feature type="site" description="Increases nucleophilicity of active site Cys" evidence="8">
    <location>
        <position position="446"/>
    </location>
</feature>
<comment type="similarity">
    <text evidence="8">Belongs to the CobB/CbiA family.</text>
</comment>
<reference evidence="11 12" key="1">
    <citation type="submission" date="2016-10" db="EMBL/GenBank/DDBJ databases">
        <authorList>
            <person name="de Groot N.N."/>
        </authorList>
    </citation>
    <scope>NUCLEOTIDE SEQUENCE [LARGE SCALE GENOMIC DNA]</scope>
    <source>
        <strain evidence="11 12">DSM 7343</strain>
    </source>
</reference>
<evidence type="ECO:0000256" key="8">
    <source>
        <dbReference type="HAMAP-Rule" id="MF_00027"/>
    </source>
</evidence>
<evidence type="ECO:0000256" key="6">
    <source>
        <dbReference type="ARBA" id="ARBA00022842"/>
    </source>
</evidence>
<dbReference type="GO" id="GO:0005524">
    <property type="term" value="F:ATP binding"/>
    <property type="evidence" value="ECO:0007669"/>
    <property type="project" value="UniProtKB-UniRule"/>
</dbReference>
<evidence type="ECO:0000259" key="9">
    <source>
        <dbReference type="Pfam" id="PF01656"/>
    </source>
</evidence>
<dbReference type="GO" id="GO:0009236">
    <property type="term" value="P:cobalamin biosynthetic process"/>
    <property type="evidence" value="ECO:0007669"/>
    <property type="project" value="UniProtKB-UniRule"/>
</dbReference>
<dbReference type="CDD" id="cd05388">
    <property type="entry name" value="CobB_N"/>
    <property type="match status" value="1"/>
</dbReference>
<dbReference type="HAMAP" id="MF_00027">
    <property type="entry name" value="CobB_CbiA"/>
    <property type="match status" value="1"/>
</dbReference>
<protein>
    <recommendedName>
        <fullName evidence="8">Cobyrinate a,c-diamide synthase</fullName>
        <ecNumber evidence="8">6.3.5.11</ecNumber>
    </recommendedName>
    <alternativeName>
        <fullName evidence="8">Cobyrinic acid a,c-diamide synthetase</fullName>
    </alternativeName>
</protein>
<dbReference type="PANTHER" id="PTHR43873:SF1">
    <property type="entry name" value="COBYRINATE A,C-DIAMIDE SYNTHASE"/>
    <property type="match status" value="1"/>
</dbReference>
<dbReference type="Gene3D" id="3.40.50.300">
    <property type="entry name" value="P-loop containing nucleotide triphosphate hydrolases"/>
    <property type="match status" value="2"/>
</dbReference>
<comment type="function">
    <text evidence="8">Catalyzes the ATP-dependent amidation of the two carboxylate groups at positions a and c of cobyrinate, using either L-glutamine or ammonia as the nitrogen source.</text>
</comment>
<accession>A0A1H4AIU9</accession>
<keyword evidence="3 8" id="KW-0436">Ligase</keyword>
<evidence type="ECO:0000313" key="11">
    <source>
        <dbReference type="EMBL" id="SEA35698.1"/>
    </source>
</evidence>
<dbReference type="AlphaFoldDB" id="A0A1H4AIU9"/>
<proteinExistence type="inferred from homology"/>
<feature type="domain" description="CobQ/CobB/MinD/ParA nucleotide binding" evidence="9">
    <location>
        <begin position="11"/>
        <end position="197"/>
    </location>
</feature>
<keyword evidence="7 8" id="KW-0315">Glutamine amidotransferase</keyword>
<dbReference type="SUPFAM" id="SSF52540">
    <property type="entry name" value="P-loop containing nucleoside triphosphate hydrolases"/>
    <property type="match status" value="1"/>
</dbReference>
<dbReference type="GO" id="GO:0042242">
    <property type="term" value="F:cobyrinic acid a,c-diamide synthase activity"/>
    <property type="evidence" value="ECO:0007669"/>
    <property type="project" value="UniProtKB-UniRule"/>
</dbReference>
<dbReference type="Proteomes" id="UP000199409">
    <property type="component" value="Unassembled WGS sequence"/>
</dbReference>
<evidence type="ECO:0000256" key="5">
    <source>
        <dbReference type="ARBA" id="ARBA00022840"/>
    </source>
</evidence>
<dbReference type="InterPro" id="IPR029062">
    <property type="entry name" value="Class_I_gatase-like"/>
</dbReference>
<feature type="active site" description="Nucleophile" evidence="8">
    <location>
        <position position="340"/>
    </location>
</feature>
<evidence type="ECO:0000256" key="2">
    <source>
        <dbReference type="ARBA" id="ARBA00022573"/>
    </source>
</evidence>
<dbReference type="SUPFAM" id="SSF52317">
    <property type="entry name" value="Class I glutamine amidotransferase-like"/>
    <property type="match status" value="1"/>
</dbReference>
<keyword evidence="6 8" id="KW-0460">Magnesium</keyword>
<dbReference type="Gene3D" id="3.40.50.880">
    <property type="match status" value="1"/>
</dbReference>
<dbReference type="EMBL" id="FNQN01000005">
    <property type="protein sequence ID" value="SEA35698.1"/>
    <property type="molecule type" value="Genomic_DNA"/>
</dbReference>
<name>A0A1H4AIU9_9BACT</name>
<dbReference type="Pfam" id="PF07685">
    <property type="entry name" value="GATase_3"/>
    <property type="match status" value="1"/>
</dbReference>
<evidence type="ECO:0000313" key="12">
    <source>
        <dbReference type="Proteomes" id="UP000199409"/>
    </source>
</evidence>
<dbReference type="Pfam" id="PF01656">
    <property type="entry name" value="CbiA"/>
    <property type="match status" value="1"/>
</dbReference>
<dbReference type="InterPro" id="IPR011698">
    <property type="entry name" value="GATase_3"/>
</dbReference>
<keyword evidence="4 8" id="KW-0547">Nucleotide-binding</keyword>
<dbReference type="PROSITE" id="PS51274">
    <property type="entry name" value="GATASE_COBBQ"/>
    <property type="match status" value="1"/>
</dbReference>
<evidence type="ECO:0000256" key="7">
    <source>
        <dbReference type="ARBA" id="ARBA00022962"/>
    </source>
</evidence>
<evidence type="ECO:0000256" key="4">
    <source>
        <dbReference type="ARBA" id="ARBA00022741"/>
    </source>
</evidence>
<evidence type="ECO:0000256" key="1">
    <source>
        <dbReference type="ARBA" id="ARBA00001946"/>
    </source>
</evidence>
<dbReference type="EC" id="6.3.5.11" evidence="8"/>
<dbReference type="RefSeq" id="WP_092347215.1">
    <property type="nucleotide sequence ID" value="NZ_FNQN01000005.1"/>
</dbReference>
<keyword evidence="5 8" id="KW-0067">ATP-binding</keyword>
<feature type="domain" description="CobB/CobQ-like glutamine amidotransferase" evidence="10">
    <location>
        <begin position="258"/>
        <end position="452"/>
    </location>
</feature>
<evidence type="ECO:0000259" key="10">
    <source>
        <dbReference type="Pfam" id="PF07685"/>
    </source>
</evidence>
<dbReference type="NCBIfam" id="TIGR00379">
    <property type="entry name" value="cobB"/>
    <property type="match status" value="1"/>
</dbReference>
<dbReference type="InterPro" id="IPR027417">
    <property type="entry name" value="P-loop_NTPase"/>
</dbReference>
<evidence type="ECO:0000256" key="3">
    <source>
        <dbReference type="ARBA" id="ARBA00022598"/>
    </source>
</evidence>
<comment type="domain">
    <text evidence="8">Comprises of two domains. The C-terminal domain contains the binding site for glutamine and catalyzes the hydrolysis of this substrate to glutamate and ammonia. The N-terminal domain is anticipated to bind ATP and cobyrinate and catalyzes the ultimate synthesis of the diamide product. The ammonia produced via the glutaminase domain is probably translocated to the adjacent domain via a molecular tunnel, where it reacts with an activated intermediate.</text>
</comment>
<dbReference type="UniPathway" id="UPA00148">
    <property type="reaction ID" value="UER00231"/>
</dbReference>
<sequence>MPVSPISRARIMIAGAHSGVGKSTLTLALVAALRDRGLKVQTFKVGPDYLDPSHLAHVSGRPCFNLDGWMSDRHYVEQMFTALSADADISIIEGVMGLFDGSSSDSIHGSSAEIAAWLDVPVALVVNTHGMARSVAALVKGYNELEPAVSLAGVLANRCGSPSHAELLSSALMAADLPPLLGAIRRDSVPELPSRHLGLISAAEQALSPEMMKSLAETAEQQMDLDLLLSQAQGANPIILDQPLVETPSCGVKKQVRLAVARDEAFQFYYPDFFTLLESKGCQLVYFSPLKDEALPENIDGLYFGGGYPEVHAEALSSNTSMLQDVSSFCASDKPVYAECGGLIYLSQGVEQKERLYPFAGVLPVWAKMLNKRKVLGYVKATLQQDSLFGTCGSVFRGHEYHYSELAASPVGIDGWESVYQLQQNRTGHCRAEGYQRGNILVSYAHLHLASRPEAVNRFIEKLSCAD</sequence>
<dbReference type="STRING" id="37625.SAMN05660420_01854"/>
<dbReference type="PANTHER" id="PTHR43873">
    <property type="entry name" value="COBYRINATE A,C-DIAMIDE SYNTHASE"/>
    <property type="match status" value="1"/>
</dbReference>
<gene>
    <name evidence="8" type="primary">cbiA</name>
    <name evidence="11" type="ORF">SAMN05660420_01854</name>
</gene>